<dbReference type="SUPFAM" id="SSF103506">
    <property type="entry name" value="Mitochondrial carrier"/>
    <property type="match status" value="1"/>
</dbReference>
<keyword evidence="7" id="KW-1133">Transmembrane helix</keyword>
<comment type="subcellular location">
    <subcellularLocation>
        <location evidence="1">Membrane</location>
        <topology evidence="1">Multi-pass membrane protein</topology>
    </subcellularLocation>
</comment>
<reference evidence="8" key="1">
    <citation type="submission" date="2021-01" db="EMBL/GenBank/DDBJ databases">
        <title>Adiantum capillus-veneris genome.</title>
        <authorList>
            <person name="Fang Y."/>
            <person name="Liao Q."/>
        </authorList>
    </citation>
    <scope>NUCLEOTIDE SEQUENCE</scope>
    <source>
        <strain evidence="8">H3</strain>
        <tissue evidence="8">Leaf</tissue>
    </source>
</reference>
<feature type="transmembrane region" description="Helical" evidence="7">
    <location>
        <begin position="302"/>
        <end position="324"/>
    </location>
</feature>
<evidence type="ECO:0000256" key="7">
    <source>
        <dbReference type="SAM" id="Phobius"/>
    </source>
</evidence>
<dbReference type="Proteomes" id="UP000886520">
    <property type="component" value="Chromosome 17"/>
</dbReference>
<dbReference type="PROSITE" id="PS50920">
    <property type="entry name" value="SOLCAR"/>
    <property type="match status" value="3"/>
</dbReference>
<dbReference type="OrthoDB" id="270584at2759"/>
<keyword evidence="3" id="KW-0677">Repeat</keyword>
<evidence type="ECO:0000256" key="4">
    <source>
        <dbReference type="ARBA" id="ARBA00023136"/>
    </source>
</evidence>
<keyword evidence="6" id="KW-0813">Transport</keyword>
<evidence type="ECO:0000256" key="5">
    <source>
        <dbReference type="PROSITE-ProRule" id="PRU00282"/>
    </source>
</evidence>
<sequence length="456" mass="49276">MPREPLTLLHKRSQGNGDCCSSLALTHKQDEGRFMLLAGDQPPWLQHLVKAIDVTAACNFLADMGHRLRPPRHQHPKQHRQVRADHCRLQHNGGLCLASVSTSLKHDRPQQVKLEELKDSAEQLGEDLRVPVPEANVPGIGDLRSLALKQLLCGTIAGAVASFVVSPFQVLRTRVIAGRGGCSAAEVLGTVAHVEGMQSLMKGSLKITLLATSIQKGIQFAVYEAVQRREQEKLGKDPKWLPGLSKKVQVSTVAGAAAGLASTLVVYPFNSIMDCLLLQPSEYSSLWGSMAKVTKTGGINELYRGIIPALITMVPQAVASFYTYENVKNMLSEQANRQNQKSKDYLGMSAVSIAAGAAAGLVASALTYPLEVARKQISMSILPHGTVGIGGAMTYNNLPQALVGIAQREGIGGFYRGFIIQACQVIPMTAISFAMYEVAKRALVAEHEERRDEVKG</sequence>
<evidence type="ECO:0000313" key="8">
    <source>
        <dbReference type="EMBL" id="KAI5066789.1"/>
    </source>
</evidence>
<keyword evidence="2 5" id="KW-0812">Transmembrane</keyword>
<dbReference type="AlphaFoldDB" id="A0A9D4Z9L1"/>
<evidence type="ECO:0000256" key="3">
    <source>
        <dbReference type="ARBA" id="ARBA00022737"/>
    </source>
</evidence>
<evidence type="ECO:0000313" key="9">
    <source>
        <dbReference type="Proteomes" id="UP000886520"/>
    </source>
</evidence>
<proteinExistence type="inferred from homology"/>
<organism evidence="8 9">
    <name type="scientific">Adiantum capillus-veneris</name>
    <name type="common">Maidenhair fern</name>
    <dbReference type="NCBI Taxonomy" id="13818"/>
    <lineage>
        <taxon>Eukaryota</taxon>
        <taxon>Viridiplantae</taxon>
        <taxon>Streptophyta</taxon>
        <taxon>Embryophyta</taxon>
        <taxon>Tracheophyta</taxon>
        <taxon>Polypodiopsida</taxon>
        <taxon>Polypodiidae</taxon>
        <taxon>Polypodiales</taxon>
        <taxon>Pteridineae</taxon>
        <taxon>Pteridaceae</taxon>
        <taxon>Vittarioideae</taxon>
        <taxon>Adiantum</taxon>
    </lineage>
</organism>
<keyword evidence="9" id="KW-1185">Reference proteome</keyword>
<dbReference type="InterPro" id="IPR018108">
    <property type="entry name" value="MCP_transmembrane"/>
</dbReference>
<accession>A0A9D4Z9L1</accession>
<dbReference type="Gene3D" id="1.50.40.10">
    <property type="entry name" value="Mitochondrial carrier domain"/>
    <property type="match status" value="1"/>
</dbReference>
<keyword evidence="4 5" id="KW-0472">Membrane</keyword>
<evidence type="ECO:0000256" key="1">
    <source>
        <dbReference type="ARBA" id="ARBA00004141"/>
    </source>
</evidence>
<evidence type="ECO:0000256" key="2">
    <source>
        <dbReference type="ARBA" id="ARBA00022692"/>
    </source>
</evidence>
<evidence type="ECO:0000256" key="6">
    <source>
        <dbReference type="RuleBase" id="RU000488"/>
    </source>
</evidence>
<comment type="caution">
    <text evidence="8">The sequence shown here is derived from an EMBL/GenBank/DDBJ whole genome shotgun (WGS) entry which is preliminary data.</text>
</comment>
<feature type="repeat" description="Solcar" evidence="5">
    <location>
        <begin position="246"/>
        <end position="330"/>
    </location>
</feature>
<dbReference type="GO" id="GO:0016020">
    <property type="term" value="C:membrane"/>
    <property type="evidence" value="ECO:0007669"/>
    <property type="project" value="UniProtKB-SubCell"/>
</dbReference>
<dbReference type="InterPro" id="IPR023395">
    <property type="entry name" value="MCP_dom_sf"/>
</dbReference>
<dbReference type="Pfam" id="PF00153">
    <property type="entry name" value="Mito_carr"/>
    <property type="match status" value="3"/>
</dbReference>
<protein>
    <submittedName>
        <fullName evidence="8">Uncharacterized protein</fullName>
    </submittedName>
</protein>
<comment type="similarity">
    <text evidence="6">Belongs to the mitochondrial carrier (TC 2.A.29) family.</text>
</comment>
<feature type="repeat" description="Solcar" evidence="5">
    <location>
        <begin position="145"/>
        <end position="229"/>
    </location>
</feature>
<feature type="transmembrane region" description="Helical" evidence="7">
    <location>
        <begin position="345"/>
        <end position="370"/>
    </location>
</feature>
<feature type="repeat" description="Solcar" evidence="5">
    <location>
        <begin position="347"/>
        <end position="442"/>
    </location>
</feature>
<dbReference type="EMBL" id="JABFUD020000017">
    <property type="protein sequence ID" value="KAI5066789.1"/>
    <property type="molecule type" value="Genomic_DNA"/>
</dbReference>
<gene>
    <name evidence="8" type="ORF">GOP47_0017317</name>
</gene>
<dbReference type="PANTHER" id="PTHR24089">
    <property type="entry name" value="SOLUTE CARRIER FAMILY 25"/>
    <property type="match status" value="1"/>
</dbReference>
<name>A0A9D4Z9L1_ADICA</name>